<feature type="signal peptide" evidence="1">
    <location>
        <begin position="1"/>
        <end position="21"/>
    </location>
</feature>
<dbReference type="OrthoDB" id="2970585at2"/>
<keyword evidence="1" id="KW-0732">Signal</keyword>
<dbReference type="RefSeq" id="WP_123163946.1">
    <property type="nucleotide sequence ID" value="NZ_RIAX01000001.1"/>
</dbReference>
<keyword evidence="3" id="KW-1185">Reference proteome</keyword>
<sequence>MRKPILLITTFIISIAMAGCASDEVIRVGTPFNDEGTTGAEFHTDITDSEAITALRRVIETEKKVEKPKDLTREPDVVFTLNRPEESVSEIWRYVWYQDDGSAFLSNEESAVLVERGQDFFALPKEQTNDLKSILEK</sequence>
<protein>
    <recommendedName>
        <fullName evidence="4">Lipoprotein</fullName>
    </recommendedName>
</protein>
<evidence type="ECO:0008006" key="4">
    <source>
        <dbReference type="Google" id="ProtNLM"/>
    </source>
</evidence>
<gene>
    <name evidence="2" type="ORF">EEX84_02290</name>
</gene>
<evidence type="ECO:0000313" key="3">
    <source>
        <dbReference type="Proteomes" id="UP000275473"/>
    </source>
</evidence>
<evidence type="ECO:0000256" key="1">
    <source>
        <dbReference type="SAM" id="SignalP"/>
    </source>
</evidence>
<reference evidence="2 3" key="1">
    <citation type="journal article" date="2018" name="Int. J. Syst. Evol. Microbiol.">
        <title>Planococcus salinus sp. nov., a moderately halophilic bacterium isolated from a saline-alkali soil.</title>
        <authorList>
            <person name="Gan L."/>
        </authorList>
    </citation>
    <scope>NUCLEOTIDE SEQUENCE [LARGE SCALE GENOMIC DNA]</scope>
    <source>
        <strain evidence="2 3">LCB217</strain>
    </source>
</reference>
<name>A0A3M8PBW4_9BACL</name>
<accession>A0A3M8PBW4</accession>
<organism evidence="2 3">
    <name type="scientific">Planococcus salinus</name>
    <dbReference type="NCBI Taxonomy" id="1848460"/>
    <lineage>
        <taxon>Bacteria</taxon>
        <taxon>Bacillati</taxon>
        <taxon>Bacillota</taxon>
        <taxon>Bacilli</taxon>
        <taxon>Bacillales</taxon>
        <taxon>Caryophanaceae</taxon>
        <taxon>Planococcus</taxon>
    </lineage>
</organism>
<dbReference type="PROSITE" id="PS51257">
    <property type="entry name" value="PROKAR_LIPOPROTEIN"/>
    <property type="match status" value="1"/>
</dbReference>
<dbReference type="EMBL" id="RIAX01000001">
    <property type="protein sequence ID" value="RNF41199.1"/>
    <property type="molecule type" value="Genomic_DNA"/>
</dbReference>
<proteinExistence type="predicted"/>
<dbReference type="Proteomes" id="UP000275473">
    <property type="component" value="Unassembled WGS sequence"/>
</dbReference>
<comment type="caution">
    <text evidence="2">The sequence shown here is derived from an EMBL/GenBank/DDBJ whole genome shotgun (WGS) entry which is preliminary data.</text>
</comment>
<evidence type="ECO:0000313" key="2">
    <source>
        <dbReference type="EMBL" id="RNF41199.1"/>
    </source>
</evidence>
<feature type="chain" id="PRO_5017973015" description="Lipoprotein" evidence="1">
    <location>
        <begin position="22"/>
        <end position="137"/>
    </location>
</feature>
<dbReference type="AlphaFoldDB" id="A0A3M8PBW4"/>